<proteinExistence type="predicted"/>
<dbReference type="EMBL" id="OM869654">
    <property type="protein sequence ID" value="UPW41715.1"/>
    <property type="molecule type" value="Genomic_DNA"/>
</dbReference>
<name>A0A976R8A5_9VIRU</name>
<protein>
    <submittedName>
        <fullName evidence="1">DNA pilot protein</fullName>
    </submittedName>
</protein>
<accession>A0A976R8A5</accession>
<organism evidence="1">
    <name type="scientific">Peromfec virus RodF8_10</name>
    <dbReference type="NCBI Taxonomy" id="2929357"/>
    <lineage>
        <taxon>Viruses</taxon>
        <taxon>Monodnaviria</taxon>
        <taxon>Sangervirae</taxon>
        <taxon>Phixviricota</taxon>
        <taxon>Malgrandaviricetes</taxon>
        <taxon>Petitvirales</taxon>
        <taxon>Microviridae</taxon>
    </lineage>
</organism>
<evidence type="ECO:0000313" key="1">
    <source>
        <dbReference type="EMBL" id="UPW41715.1"/>
    </source>
</evidence>
<reference evidence="1" key="1">
    <citation type="submission" date="2022-02" db="EMBL/GenBank/DDBJ databases">
        <title>Towards deciphering the DNA virus diversity associated with rodent species in the families Cricetidae and Heteromyidae.</title>
        <authorList>
            <person name="Lund M."/>
            <person name="Larsen B.B."/>
            <person name="Gryseels S."/>
            <person name="Kraberger S."/>
            <person name="Rowsey D.M."/>
            <person name="Steger L."/>
            <person name="Yule K.M."/>
            <person name="Upham N.S."/>
            <person name="Worobey M."/>
            <person name="Van Doorslaer K."/>
            <person name="Varsani A."/>
        </authorList>
    </citation>
    <scope>NUCLEOTIDE SEQUENCE</scope>
    <source>
        <strain evidence="1">NeonRodF8_10</strain>
    </source>
</reference>
<sequence>MYSPSFRLKYNSYWSPALIGAAASTIGNVFGNIQSNSNVDKQLSAQRRENALNRAYNAAEAQKNRAFQQGQIDAYRAYNSPANQARLMQQAGYHPMTALGQFGSMDAGISSGAQASFSGSISPVGYSPLDMSSAGAQIAQVDLLKSQAQKNRAEANKMDVDSAIQTLMSSGNLTLQYLDISGKQISNESAAKDLAYKASTLNDRISAFKQELDNLVQTGKNLSAQGRLMKDEHLLKNLEWQFQSQTFQDRVRQQAAVSDISVAEAKVIDRKLVLDLLAISAGINRDNASAYQSKWMGNYFRNERNIHSMKFSEELRGLSLVNDRFAFQFGIEKSTAEVDKWIGVVDHGLQTLADGINLKSLLLGGRGGYSHSLSPTQYQSSYSR</sequence>